<sequence length="94" mass="10519">MAEKATPPQLKLFNSMTRRKEPFQPASSRKEPFQPAVDGKVTMYVCGVTPYDFCHMGNGRAFVVFDVLYRYLSAPSGDPLDSLVQLLAVFKLCV</sequence>
<keyword evidence="3" id="KW-0067">ATP-binding</keyword>
<name>A0A921V1S9_SORBI</name>
<dbReference type="Proteomes" id="UP000807115">
    <property type="component" value="Chromosome 1"/>
</dbReference>
<dbReference type="PANTHER" id="PTHR10890">
    <property type="entry name" value="CYSTEINYL-TRNA SYNTHETASE"/>
    <property type="match status" value="1"/>
</dbReference>
<evidence type="ECO:0000313" key="6">
    <source>
        <dbReference type="Proteomes" id="UP000807115"/>
    </source>
</evidence>
<protein>
    <recommendedName>
        <fullName evidence="4">tRNA synthetases class I catalytic domain-containing protein</fullName>
    </recommendedName>
</protein>
<dbReference type="InterPro" id="IPR014729">
    <property type="entry name" value="Rossmann-like_a/b/a_fold"/>
</dbReference>
<keyword evidence="2" id="KW-0547">Nucleotide-binding</keyword>
<evidence type="ECO:0000259" key="4">
    <source>
        <dbReference type="Pfam" id="PF01406"/>
    </source>
</evidence>
<reference evidence="5" key="2">
    <citation type="submission" date="2020-10" db="EMBL/GenBank/DDBJ databases">
        <authorList>
            <person name="Cooper E.A."/>
            <person name="Brenton Z.W."/>
            <person name="Flinn B.S."/>
            <person name="Jenkins J."/>
            <person name="Shu S."/>
            <person name="Flowers D."/>
            <person name="Luo F."/>
            <person name="Wang Y."/>
            <person name="Xia P."/>
            <person name="Barry K."/>
            <person name="Daum C."/>
            <person name="Lipzen A."/>
            <person name="Yoshinaga Y."/>
            <person name="Schmutz J."/>
            <person name="Saski C."/>
            <person name="Vermerris W."/>
            <person name="Kresovich S."/>
        </authorList>
    </citation>
    <scope>NUCLEOTIDE SEQUENCE</scope>
</reference>
<dbReference type="InterPro" id="IPR024909">
    <property type="entry name" value="Cys-tRNA/MSH_ligase"/>
</dbReference>
<keyword evidence="1" id="KW-0436">Ligase</keyword>
<organism evidence="5 6">
    <name type="scientific">Sorghum bicolor</name>
    <name type="common">Sorghum</name>
    <name type="synonym">Sorghum vulgare</name>
    <dbReference type="NCBI Taxonomy" id="4558"/>
    <lineage>
        <taxon>Eukaryota</taxon>
        <taxon>Viridiplantae</taxon>
        <taxon>Streptophyta</taxon>
        <taxon>Embryophyta</taxon>
        <taxon>Tracheophyta</taxon>
        <taxon>Spermatophyta</taxon>
        <taxon>Magnoliopsida</taxon>
        <taxon>Liliopsida</taxon>
        <taxon>Poales</taxon>
        <taxon>Poaceae</taxon>
        <taxon>PACMAD clade</taxon>
        <taxon>Panicoideae</taxon>
        <taxon>Andropogonodae</taxon>
        <taxon>Andropogoneae</taxon>
        <taxon>Sorghinae</taxon>
        <taxon>Sorghum</taxon>
    </lineage>
</organism>
<dbReference type="SUPFAM" id="SSF52374">
    <property type="entry name" value="Nucleotidylyl transferase"/>
    <property type="match status" value="1"/>
</dbReference>
<dbReference type="EMBL" id="CM027680">
    <property type="protein sequence ID" value="KAG0552834.1"/>
    <property type="molecule type" value="Genomic_DNA"/>
</dbReference>
<dbReference type="GO" id="GO:0005524">
    <property type="term" value="F:ATP binding"/>
    <property type="evidence" value="ECO:0007669"/>
    <property type="project" value="UniProtKB-KW"/>
</dbReference>
<dbReference type="PANTHER" id="PTHR10890:SF26">
    <property type="entry name" value="CYSTEINE--TRNA LIGASE 1, CYTOPLASMIC-RELATED"/>
    <property type="match status" value="1"/>
</dbReference>
<accession>A0A921V1S9</accession>
<evidence type="ECO:0000256" key="3">
    <source>
        <dbReference type="ARBA" id="ARBA00022840"/>
    </source>
</evidence>
<reference evidence="5" key="1">
    <citation type="journal article" date="2019" name="BMC Genomics">
        <title>A new reference genome for Sorghum bicolor reveals high levels of sequence similarity between sweet and grain genotypes: implications for the genetics of sugar metabolism.</title>
        <authorList>
            <person name="Cooper E.A."/>
            <person name="Brenton Z.W."/>
            <person name="Flinn B.S."/>
            <person name="Jenkins J."/>
            <person name="Shu S."/>
            <person name="Flowers D."/>
            <person name="Luo F."/>
            <person name="Wang Y."/>
            <person name="Xia P."/>
            <person name="Barry K."/>
            <person name="Daum C."/>
            <person name="Lipzen A."/>
            <person name="Yoshinaga Y."/>
            <person name="Schmutz J."/>
            <person name="Saski C."/>
            <person name="Vermerris W."/>
            <person name="Kresovich S."/>
        </authorList>
    </citation>
    <scope>NUCLEOTIDE SEQUENCE</scope>
</reference>
<evidence type="ECO:0000256" key="1">
    <source>
        <dbReference type="ARBA" id="ARBA00022598"/>
    </source>
</evidence>
<comment type="caution">
    <text evidence="5">The sequence shown here is derived from an EMBL/GenBank/DDBJ whole genome shotgun (WGS) entry which is preliminary data.</text>
</comment>
<dbReference type="AlphaFoldDB" id="A0A921V1S9"/>
<evidence type="ECO:0000313" key="5">
    <source>
        <dbReference type="EMBL" id="KAG0552834.1"/>
    </source>
</evidence>
<proteinExistence type="predicted"/>
<feature type="domain" description="tRNA synthetases class I catalytic" evidence="4">
    <location>
        <begin position="33"/>
        <end position="74"/>
    </location>
</feature>
<dbReference type="Pfam" id="PF01406">
    <property type="entry name" value="tRNA-synt_1e"/>
    <property type="match status" value="1"/>
</dbReference>
<evidence type="ECO:0000256" key="2">
    <source>
        <dbReference type="ARBA" id="ARBA00022741"/>
    </source>
</evidence>
<dbReference type="InterPro" id="IPR032678">
    <property type="entry name" value="tRNA-synt_1_cat_dom"/>
</dbReference>
<dbReference type="Gene3D" id="3.40.50.620">
    <property type="entry name" value="HUPs"/>
    <property type="match status" value="1"/>
</dbReference>
<gene>
    <name evidence="5" type="ORF">BDA96_01G541700</name>
</gene>
<dbReference type="GO" id="GO:0016874">
    <property type="term" value="F:ligase activity"/>
    <property type="evidence" value="ECO:0007669"/>
    <property type="project" value="UniProtKB-KW"/>
</dbReference>